<protein>
    <submittedName>
        <fullName evidence="1">Uncharacterized protein</fullName>
    </submittedName>
</protein>
<gene>
    <name evidence="1" type="ORF">LCGC14_1542820</name>
</gene>
<dbReference type="AlphaFoldDB" id="A0A0F9ISM8"/>
<sequence>MSGPYSIADAFESPKGYEPLVCPDPEHCPELHNEAGPDGEEHHYECECGWCQYVMWSLK</sequence>
<organism evidence="1">
    <name type="scientific">marine sediment metagenome</name>
    <dbReference type="NCBI Taxonomy" id="412755"/>
    <lineage>
        <taxon>unclassified sequences</taxon>
        <taxon>metagenomes</taxon>
        <taxon>ecological metagenomes</taxon>
    </lineage>
</organism>
<name>A0A0F9ISM8_9ZZZZ</name>
<proteinExistence type="predicted"/>
<reference evidence="1" key="1">
    <citation type="journal article" date="2015" name="Nature">
        <title>Complex archaea that bridge the gap between prokaryotes and eukaryotes.</title>
        <authorList>
            <person name="Spang A."/>
            <person name="Saw J.H."/>
            <person name="Jorgensen S.L."/>
            <person name="Zaremba-Niedzwiedzka K."/>
            <person name="Martijn J."/>
            <person name="Lind A.E."/>
            <person name="van Eijk R."/>
            <person name="Schleper C."/>
            <person name="Guy L."/>
            <person name="Ettema T.J."/>
        </authorList>
    </citation>
    <scope>NUCLEOTIDE SEQUENCE</scope>
</reference>
<accession>A0A0F9ISM8</accession>
<dbReference type="EMBL" id="LAZR01011695">
    <property type="protein sequence ID" value="KKM60348.1"/>
    <property type="molecule type" value="Genomic_DNA"/>
</dbReference>
<comment type="caution">
    <text evidence="1">The sequence shown here is derived from an EMBL/GenBank/DDBJ whole genome shotgun (WGS) entry which is preliminary data.</text>
</comment>
<evidence type="ECO:0000313" key="1">
    <source>
        <dbReference type="EMBL" id="KKM60348.1"/>
    </source>
</evidence>